<evidence type="ECO:0000256" key="3">
    <source>
        <dbReference type="ARBA" id="ARBA00023082"/>
    </source>
</evidence>
<keyword evidence="3" id="KW-0731">Sigma factor</keyword>
<dbReference type="eggNOG" id="COG1595">
    <property type="taxonomic scope" value="Bacteria"/>
</dbReference>
<sequence length="182" mass="20359">MDPEFGLMAPQRRDQLTFDAFCETHERAWLATARASRLSDEQALAVVDTVRDQLWEDWQLLLREPVPAASAWRVLKDRIAQADLAAAAARGEHGPPEPWRAAIGAVVDRMHLTVGSAPDLQGVHEAIRSLPERQQDVVMLRFALDLPEETVADYLDSTVATVRSHARHARTRLGEKLGRRNA</sequence>
<organism evidence="6 7">
    <name type="scientific">Kitasatospora cheerisanensis KCTC 2395</name>
    <dbReference type="NCBI Taxonomy" id="1348663"/>
    <lineage>
        <taxon>Bacteria</taxon>
        <taxon>Bacillati</taxon>
        <taxon>Actinomycetota</taxon>
        <taxon>Actinomycetes</taxon>
        <taxon>Kitasatosporales</taxon>
        <taxon>Streptomycetaceae</taxon>
        <taxon>Kitasatospora</taxon>
    </lineage>
</organism>
<dbReference type="CDD" id="cd06171">
    <property type="entry name" value="Sigma70_r4"/>
    <property type="match status" value="1"/>
</dbReference>
<dbReference type="Gene3D" id="1.10.10.10">
    <property type="entry name" value="Winged helix-like DNA-binding domain superfamily/Winged helix DNA-binding domain"/>
    <property type="match status" value="1"/>
</dbReference>
<dbReference type="GO" id="GO:0003677">
    <property type="term" value="F:DNA binding"/>
    <property type="evidence" value="ECO:0007669"/>
    <property type="project" value="InterPro"/>
</dbReference>
<evidence type="ECO:0000313" key="7">
    <source>
        <dbReference type="Proteomes" id="UP000027178"/>
    </source>
</evidence>
<dbReference type="GO" id="GO:0016987">
    <property type="term" value="F:sigma factor activity"/>
    <property type="evidence" value="ECO:0007669"/>
    <property type="project" value="UniProtKB-KW"/>
</dbReference>
<name>A0A066YZ81_9ACTN</name>
<dbReference type="InterPro" id="IPR036388">
    <property type="entry name" value="WH-like_DNA-bd_sf"/>
</dbReference>
<comment type="similarity">
    <text evidence="1">Belongs to the sigma-70 factor family. ECF subfamily.</text>
</comment>
<accession>A0A066YZ81</accession>
<dbReference type="EMBL" id="JNBY01000051">
    <property type="protein sequence ID" value="KDN86853.1"/>
    <property type="molecule type" value="Genomic_DNA"/>
</dbReference>
<evidence type="ECO:0000256" key="2">
    <source>
        <dbReference type="ARBA" id="ARBA00023015"/>
    </source>
</evidence>
<gene>
    <name evidence="6" type="ORF">KCH_12990</name>
</gene>
<evidence type="ECO:0000256" key="4">
    <source>
        <dbReference type="ARBA" id="ARBA00023163"/>
    </source>
</evidence>
<comment type="caution">
    <text evidence="6">The sequence shown here is derived from an EMBL/GenBank/DDBJ whole genome shotgun (WGS) entry which is preliminary data.</text>
</comment>
<proteinExistence type="inferred from homology"/>
<dbReference type="HOGENOM" id="CLU_047691_15_6_11"/>
<protein>
    <recommendedName>
        <fullName evidence="5">RNA polymerase sigma factor 70 region 4 type 2 domain-containing protein</fullName>
    </recommendedName>
</protein>
<feature type="domain" description="RNA polymerase sigma factor 70 region 4 type 2" evidence="5">
    <location>
        <begin position="123"/>
        <end position="173"/>
    </location>
</feature>
<dbReference type="Proteomes" id="UP000027178">
    <property type="component" value="Unassembled WGS sequence"/>
</dbReference>
<evidence type="ECO:0000259" key="5">
    <source>
        <dbReference type="Pfam" id="PF08281"/>
    </source>
</evidence>
<keyword evidence="2" id="KW-0805">Transcription regulation</keyword>
<dbReference type="InterPro" id="IPR013249">
    <property type="entry name" value="RNA_pol_sigma70_r4_t2"/>
</dbReference>
<evidence type="ECO:0000256" key="1">
    <source>
        <dbReference type="ARBA" id="ARBA00010641"/>
    </source>
</evidence>
<keyword evidence="7" id="KW-1185">Reference proteome</keyword>
<keyword evidence="4" id="KW-0804">Transcription</keyword>
<dbReference type="GO" id="GO:0006352">
    <property type="term" value="P:DNA-templated transcription initiation"/>
    <property type="evidence" value="ECO:0007669"/>
    <property type="project" value="InterPro"/>
</dbReference>
<evidence type="ECO:0000313" key="6">
    <source>
        <dbReference type="EMBL" id="KDN86853.1"/>
    </source>
</evidence>
<reference evidence="6 7" key="1">
    <citation type="submission" date="2014-05" db="EMBL/GenBank/DDBJ databases">
        <title>Draft Genome Sequence of Kitasatospora cheerisanensis KCTC 2395.</title>
        <authorList>
            <person name="Nam D.H."/>
        </authorList>
    </citation>
    <scope>NUCLEOTIDE SEQUENCE [LARGE SCALE GENOMIC DNA]</scope>
    <source>
        <strain evidence="6 7">KCTC 2395</strain>
    </source>
</reference>
<dbReference type="SUPFAM" id="SSF88659">
    <property type="entry name" value="Sigma3 and sigma4 domains of RNA polymerase sigma factors"/>
    <property type="match status" value="1"/>
</dbReference>
<dbReference type="PATRIC" id="fig|1348663.4.peg.1240"/>
<dbReference type="AlphaFoldDB" id="A0A066YZ81"/>
<dbReference type="InterPro" id="IPR013324">
    <property type="entry name" value="RNA_pol_sigma_r3/r4-like"/>
</dbReference>
<dbReference type="Pfam" id="PF08281">
    <property type="entry name" value="Sigma70_r4_2"/>
    <property type="match status" value="1"/>
</dbReference>